<organism evidence="3 4">
    <name type="scientific">Podospora aff. communis PSN243</name>
    <dbReference type="NCBI Taxonomy" id="3040156"/>
    <lineage>
        <taxon>Eukaryota</taxon>
        <taxon>Fungi</taxon>
        <taxon>Dikarya</taxon>
        <taxon>Ascomycota</taxon>
        <taxon>Pezizomycotina</taxon>
        <taxon>Sordariomycetes</taxon>
        <taxon>Sordariomycetidae</taxon>
        <taxon>Sordariales</taxon>
        <taxon>Podosporaceae</taxon>
        <taxon>Podospora</taxon>
    </lineage>
</organism>
<dbReference type="InterPro" id="IPR039848">
    <property type="entry name" value="Ribosomal_mS35_mt"/>
</dbReference>
<keyword evidence="4" id="KW-1185">Reference proteome</keyword>
<dbReference type="GO" id="GO:0003735">
    <property type="term" value="F:structural constituent of ribosome"/>
    <property type="evidence" value="ECO:0007669"/>
    <property type="project" value="UniProtKB-UniRule"/>
</dbReference>
<dbReference type="EMBL" id="MU865946">
    <property type="protein sequence ID" value="KAK4447886.1"/>
    <property type="molecule type" value="Genomic_DNA"/>
</dbReference>
<dbReference type="PANTHER" id="PTHR13490:SF0">
    <property type="entry name" value="SMALL RIBOSOMAL SUBUNIT PROTEIN MS35"/>
    <property type="match status" value="1"/>
</dbReference>
<dbReference type="InterPro" id="IPR017081">
    <property type="entry name" value="Ribosomal_mS35"/>
</dbReference>
<evidence type="ECO:0000259" key="2">
    <source>
        <dbReference type="Pfam" id="PF10213"/>
    </source>
</evidence>
<dbReference type="PIRSF" id="PIRSF036995">
    <property type="entry name" value="RSM24"/>
    <property type="match status" value="1"/>
</dbReference>
<keyword evidence="1" id="KW-0689">Ribosomal protein</keyword>
<dbReference type="Proteomes" id="UP001321760">
    <property type="component" value="Unassembled WGS sequence"/>
</dbReference>
<dbReference type="PANTHER" id="PTHR13490">
    <property type="entry name" value="MITOCHONDRIAL 28S RIBOSOMAL PROTEIN S28"/>
    <property type="match status" value="1"/>
</dbReference>
<comment type="subcellular location">
    <subcellularLocation>
        <location evidence="1">Mitochondrion</location>
    </subcellularLocation>
</comment>
<sequence length="358" mass="41650">MATTANSLRLCVRACSQISTLAIRPRRAVLLRRALSTTTARCSDEGAFDDDDAGTSKFYDTAGDVLKDIAKSSEENARLAQPMLERWEQLSQDEVAKLDKLTKEVIQETAEIRRPVRITKNMFWNTNEPESDMVTDEIGEDEFEEDDMTSMAHGKLEEHREYREYARIAIWEMPLLAKFAQPFRPPSRNEVLRFRYTTYMGEIHPAAKKVVVEFSPADLKDLTDVQRLKLKKLAGARYNPEKDIIKMSCERFEHQAQNKRYLGDLVKEMITAAKDPTDTFEDIPLDLRHHKFKVKPKFPKEWFLTPERKKEIEAERQRSYQLDQDKKANGGLIDGIKQIQKMQQLEPVRERVPMRVLR</sequence>
<comment type="function">
    <text evidence="1">Component of the mitochondrial ribosome (mitoribosome), a dedicated translation machinery responsible for the synthesis of mitochondrial genome-encoded proteins, including at least some of the essential transmembrane subunits of the mitochondrial respiratory chain. The mitoribosomes are attached to the mitochondrial inner membrane and translation products are cotranslationally integrated into the membrane.</text>
</comment>
<evidence type="ECO:0000256" key="1">
    <source>
        <dbReference type="PIRNR" id="PIRNR036995"/>
    </source>
</evidence>
<dbReference type="InterPro" id="IPR019349">
    <property type="entry name" value="Ribosomal_mS35_mit"/>
</dbReference>
<reference evidence="3" key="2">
    <citation type="submission" date="2023-05" db="EMBL/GenBank/DDBJ databases">
        <authorList>
            <consortium name="Lawrence Berkeley National Laboratory"/>
            <person name="Steindorff A."/>
            <person name="Hensen N."/>
            <person name="Bonometti L."/>
            <person name="Westerberg I."/>
            <person name="Brannstrom I.O."/>
            <person name="Guillou S."/>
            <person name="Cros-Aarteil S."/>
            <person name="Calhoun S."/>
            <person name="Haridas S."/>
            <person name="Kuo A."/>
            <person name="Mondo S."/>
            <person name="Pangilinan J."/>
            <person name="Riley R."/>
            <person name="Labutti K."/>
            <person name="Andreopoulos B."/>
            <person name="Lipzen A."/>
            <person name="Chen C."/>
            <person name="Yanf M."/>
            <person name="Daum C."/>
            <person name="Ng V."/>
            <person name="Clum A."/>
            <person name="Ohm R."/>
            <person name="Martin F."/>
            <person name="Silar P."/>
            <person name="Natvig D."/>
            <person name="Lalanne C."/>
            <person name="Gautier V."/>
            <person name="Ament-Velasquez S.L."/>
            <person name="Kruys A."/>
            <person name="Hutchinson M.I."/>
            <person name="Powell A.J."/>
            <person name="Barry K."/>
            <person name="Miller A.N."/>
            <person name="Grigoriev I.V."/>
            <person name="Debuchy R."/>
            <person name="Gladieux P."/>
            <person name="Thoren M.H."/>
            <person name="Johannesson H."/>
        </authorList>
    </citation>
    <scope>NUCLEOTIDE SEQUENCE</scope>
    <source>
        <strain evidence="3">PSN243</strain>
    </source>
</reference>
<dbReference type="AlphaFoldDB" id="A0AAV9GJM9"/>
<gene>
    <name evidence="3" type="ORF">QBC34DRAFT_408411</name>
</gene>
<dbReference type="GO" id="GO:0005763">
    <property type="term" value="C:mitochondrial small ribosomal subunit"/>
    <property type="evidence" value="ECO:0007669"/>
    <property type="project" value="UniProtKB-UniRule"/>
</dbReference>
<keyword evidence="1" id="KW-0496">Mitochondrion</keyword>
<name>A0AAV9GJM9_9PEZI</name>
<dbReference type="Pfam" id="PF10213">
    <property type="entry name" value="MRP-S28"/>
    <property type="match status" value="1"/>
</dbReference>
<comment type="caution">
    <text evidence="3">The sequence shown here is derived from an EMBL/GenBank/DDBJ whole genome shotgun (WGS) entry which is preliminary data.</text>
</comment>
<proteinExistence type="inferred from homology"/>
<keyword evidence="1" id="KW-0687">Ribonucleoprotein</keyword>
<evidence type="ECO:0000313" key="4">
    <source>
        <dbReference type="Proteomes" id="UP001321760"/>
    </source>
</evidence>
<feature type="domain" description="Small ribosomal subunit protein mS35 mitochondrial conserved" evidence="2">
    <location>
        <begin position="182"/>
        <end position="302"/>
    </location>
</feature>
<comment type="similarity">
    <text evidence="1">Belongs to the mitochondrion-specific ribosomal protein mS35 family.</text>
</comment>
<dbReference type="GO" id="GO:0032543">
    <property type="term" value="P:mitochondrial translation"/>
    <property type="evidence" value="ECO:0007669"/>
    <property type="project" value="UniProtKB-UniRule"/>
</dbReference>
<protein>
    <recommendedName>
        <fullName evidence="1">Small ribosomal subunit protein mS35</fullName>
    </recommendedName>
    <alternativeName>
        <fullName evidence="1">37S ribosomal protein S24, mitochondrial</fullName>
    </alternativeName>
</protein>
<evidence type="ECO:0000313" key="3">
    <source>
        <dbReference type="EMBL" id="KAK4447886.1"/>
    </source>
</evidence>
<accession>A0AAV9GJM9</accession>
<reference evidence="3" key="1">
    <citation type="journal article" date="2023" name="Mol. Phylogenet. Evol.">
        <title>Genome-scale phylogeny and comparative genomics of the fungal order Sordariales.</title>
        <authorList>
            <person name="Hensen N."/>
            <person name="Bonometti L."/>
            <person name="Westerberg I."/>
            <person name="Brannstrom I.O."/>
            <person name="Guillou S."/>
            <person name="Cros-Aarteil S."/>
            <person name="Calhoun S."/>
            <person name="Haridas S."/>
            <person name="Kuo A."/>
            <person name="Mondo S."/>
            <person name="Pangilinan J."/>
            <person name="Riley R."/>
            <person name="LaButti K."/>
            <person name="Andreopoulos B."/>
            <person name="Lipzen A."/>
            <person name="Chen C."/>
            <person name="Yan M."/>
            <person name="Daum C."/>
            <person name="Ng V."/>
            <person name="Clum A."/>
            <person name="Steindorff A."/>
            <person name="Ohm R.A."/>
            <person name="Martin F."/>
            <person name="Silar P."/>
            <person name="Natvig D.O."/>
            <person name="Lalanne C."/>
            <person name="Gautier V."/>
            <person name="Ament-Velasquez S.L."/>
            <person name="Kruys A."/>
            <person name="Hutchinson M.I."/>
            <person name="Powell A.J."/>
            <person name="Barry K."/>
            <person name="Miller A.N."/>
            <person name="Grigoriev I.V."/>
            <person name="Debuchy R."/>
            <person name="Gladieux P."/>
            <person name="Hiltunen Thoren M."/>
            <person name="Johannesson H."/>
        </authorList>
    </citation>
    <scope>NUCLEOTIDE SEQUENCE</scope>
    <source>
        <strain evidence="3">PSN243</strain>
    </source>
</reference>